<protein>
    <recommendedName>
        <fullName evidence="3">Outer membrane protein with beta-barrel domain</fullName>
    </recommendedName>
</protein>
<name>A0A2T0U9S3_9SPHI</name>
<dbReference type="Gene3D" id="2.40.160.20">
    <property type="match status" value="1"/>
</dbReference>
<dbReference type="SUPFAM" id="SSF56925">
    <property type="entry name" value="OMPA-like"/>
    <property type="match status" value="1"/>
</dbReference>
<accession>A0A2T0U9S3</accession>
<evidence type="ECO:0000313" key="1">
    <source>
        <dbReference type="EMBL" id="PRY54664.1"/>
    </source>
</evidence>
<reference evidence="1 2" key="1">
    <citation type="submission" date="2018-03" db="EMBL/GenBank/DDBJ databases">
        <title>Genomic Encyclopedia of Type Strains, Phase III (KMG-III): the genomes of soil and plant-associated and newly described type strains.</title>
        <authorList>
            <person name="Whitman W."/>
        </authorList>
    </citation>
    <scope>NUCLEOTIDE SEQUENCE [LARGE SCALE GENOMIC DNA]</scope>
    <source>
        <strain evidence="1 2">CGMCC 1.9313</strain>
    </source>
</reference>
<dbReference type="EMBL" id="PVTH01000002">
    <property type="protein sequence ID" value="PRY54664.1"/>
    <property type="molecule type" value="Genomic_DNA"/>
</dbReference>
<proteinExistence type="predicted"/>
<dbReference type="InterPro" id="IPR011250">
    <property type="entry name" value="OMP/PagP_B-barrel"/>
</dbReference>
<dbReference type="Proteomes" id="UP000238034">
    <property type="component" value="Unassembled WGS sequence"/>
</dbReference>
<gene>
    <name evidence="1" type="ORF">B0I27_102434</name>
</gene>
<sequence>MEIFKVHFYFDCDLSESVTSRIMLCLSRITFAITALIRQRIVEVMRCGLIAAVSILNFIGVSDKIDLLCTTDMKRIIIGLLFGFIAQASNAQQTSNTPYPVRPRLNLDLEVSFPRGDYGDLFDVGFGGAGGLDIPVTRALYATGTAGVTSFYRKDSETRTYVPMKVGAKYYFSRMIYAQAEIGTSVGIQQGAGTAFVFAPGAGISYPVTERSSVNLGLRYESWSRDGGNIEQLALKVGYQF</sequence>
<evidence type="ECO:0000313" key="2">
    <source>
        <dbReference type="Proteomes" id="UP000238034"/>
    </source>
</evidence>
<keyword evidence="2" id="KW-1185">Reference proteome</keyword>
<organism evidence="1 2">
    <name type="scientific">Arcticibacter pallidicorallinus</name>
    <dbReference type="NCBI Taxonomy" id="1259464"/>
    <lineage>
        <taxon>Bacteria</taxon>
        <taxon>Pseudomonadati</taxon>
        <taxon>Bacteroidota</taxon>
        <taxon>Sphingobacteriia</taxon>
        <taxon>Sphingobacteriales</taxon>
        <taxon>Sphingobacteriaceae</taxon>
        <taxon>Arcticibacter</taxon>
    </lineage>
</organism>
<evidence type="ECO:0008006" key="3">
    <source>
        <dbReference type="Google" id="ProtNLM"/>
    </source>
</evidence>
<comment type="caution">
    <text evidence="1">The sequence shown here is derived from an EMBL/GenBank/DDBJ whole genome shotgun (WGS) entry which is preliminary data.</text>
</comment>
<dbReference type="AlphaFoldDB" id="A0A2T0U9S3"/>